<dbReference type="SMART" id="SM00320">
    <property type="entry name" value="WD40"/>
    <property type="match status" value="6"/>
</dbReference>
<evidence type="ECO:0000256" key="1">
    <source>
        <dbReference type="ARBA" id="ARBA00004123"/>
    </source>
</evidence>
<dbReference type="OrthoDB" id="189968at2759"/>
<feature type="repeat" description="WD" evidence="5">
    <location>
        <begin position="412"/>
        <end position="446"/>
    </location>
</feature>
<feature type="repeat" description="WD" evidence="5">
    <location>
        <begin position="195"/>
        <end position="227"/>
    </location>
</feature>
<feature type="compositionally biased region" description="Acidic residues" evidence="6">
    <location>
        <begin position="55"/>
        <end position="68"/>
    </location>
</feature>
<evidence type="ECO:0000313" key="7">
    <source>
        <dbReference type="EMBL" id="RPB27406.1"/>
    </source>
</evidence>
<feature type="compositionally biased region" description="Low complexity" evidence="6">
    <location>
        <begin position="18"/>
        <end position="29"/>
    </location>
</feature>
<keyword evidence="2 5" id="KW-0853">WD repeat</keyword>
<dbReference type="FunCoup" id="A0A3N4LWY0">
    <property type="interactions" value="1005"/>
</dbReference>
<accession>A0A3N4LWY0</accession>
<protein>
    <submittedName>
        <fullName evidence="7">WD40 repeat-like protein</fullName>
    </submittedName>
</protein>
<feature type="repeat" description="WD" evidence="5">
    <location>
        <begin position="279"/>
        <end position="312"/>
    </location>
</feature>
<dbReference type="InParanoid" id="A0A3N4LWY0"/>
<evidence type="ECO:0000256" key="3">
    <source>
        <dbReference type="ARBA" id="ARBA00022737"/>
    </source>
</evidence>
<gene>
    <name evidence="7" type="ORF">L211DRAFT_865604</name>
</gene>
<dbReference type="PANTHER" id="PTHR19865">
    <property type="entry name" value="U3 SMALL NUCLEOLAR RNA INTERACTING PROTEIN 2"/>
    <property type="match status" value="1"/>
</dbReference>
<dbReference type="GO" id="GO:0032040">
    <property type="term" value="C:small-subunit processome"/>
    <property type="evidence" value="ECO:0007669"/>
    <property type="project" value="TreeGrafter"/>
</dbReference>
<keyword evidence="8" id="KW-1185">Reference proteome</keyword>
<dbReference type="EMBL" id="ML121531">
    <property type="protein sequence ID" value="RPB27406.1"/>
    <property type="molecule type" value="Genomic_DNA"/>
</dbReference>
<dbReference type="InterPro" id="IPR015943">
    <property type="entry name" value="WD40/YVTN_repeat-like_dom_sf"/>
</dbReference>
<dbReference type="PANTHER" id="PTHR19865:SF0">
    <property type="entry name" value="U3 SMALL NUCLEOLAR RNA-INTERACTING PROTEIN 2"/>
    <property type="match status" value="1"/>
</dbReference>
<dbReference type="InterPro" id="IPR001680">
    <property type="entry name" value="WD40_rpt"/>
</dbReference>
<dbReference type="AlphaFoldDB" id="A0A3N4LWY0"/>
<dbReference type="InterPro" id="IPR036322">
    <property type="entry name" value="WD40_repeat_dom_sf"/>
</dbReference>
<keyword evidence="3" id="KW-0677">Repeat</keyword>
<dbReference type="Gene3D" id="2.130.10.10">
    <property type="entry name" value="YVTN repeat-like/Quinoprotein amine dehydrogenase"/>
    <property type="match status" value="1"/>
</dbReference>
<name>A0A3N4LWY0_9PEZI</name>
<evidence type="ECO:0000256" key="5">
    <source>
        <dbReference type="PROSITE-ProRule" id="PRU00221"/>
    </source>
</evidence>
<feature type="repeat" description="WD" evidence="5">
    <location>
        <begin position="237"/>
        <end position="278"/>
    </location>
</feature>
<organism evidence="7 8">
    <name type="scientific">Terfezia boudieri ATCC MYA-4762</name>
    <dbReference type="NCBI Taxonomy" id="1051890"/>
    <lineage>
        <taxon>Eukaryota</taxon>
        <taxon>Fungi</taxon>
        <taxon>Dikarya</taxon>
        <taxon>Ascomycota</taxon>
        <taxon>Pezizomycotina</taxon>
        <taxon>Pezizomycetes</taxon>
        <taxon>Pezizales</taxon>
        <taxon>Pezizaceae</taxon>
        <taxon>Terfezia</taxon>
    </lineage>
</organism>
<evidence type="ECO:0000313" key="8">
    <source>
        <dbReference type="Proteomes" id="UP000267821"/>
    </source>
</evidence>
<dbReference type="GO" id="GO:0034511">
    <property type="term" value="F:U3 snoRNA binding"/>
    <property type="evidence" value="ECO:0007669"/>
    <property type="project" value="InterPro"/>
</dbReference>
<dbReference type="SUPFAM" id="SSF50978">
    <property type="entry name" value="WD40 repeat-like"/>
    <property type="match status" value="1"/>
</dbReference>
<sequence>MGFFTTPSSAKKRKRTESSGQTGKSVSTSGKKKRVEDEEISSEEEGEGRGRTIDDSDDVEEDEFADETAADKRRRLALQYLENTKAEIEEAGFNAEDVDRDILAERLKESVAEDKGRIYRHLTDIFSFSTASHSHFGNDTRTLTSIAVCHPYVYTVSKDRHLTKWQTPDPASPAKKPKQVLHVRCAARKTDKGYEGGHIDEILTIAASQDGKFVATGGKDNRIVVWNPVTLSPLKIFKQHRSPVMGLVFRRNTNQMYSCSADRTVKSWSLDELAYVETLFGHQDEVVGITALANERCVTVGARDRTARLWKIVDETQLVFRGSGESKKRKGSDGDYFTEGSMDCVTMIDEEHFVTGSDNGSISFWTINKKKPIFTVSVAHGKPDPLLPSQYSAESDFSTSAFPAPPPQPRPITALAAVPYSDTFFSGSYDGYVRVWRISSDKKRVEPVGRLGVPHEPAHSLEVAVARERTETAFLSKTITASSTPGQVNPPARGVVNGISVFETGEKRDVRGGMVAGDYLYVAVALGKEMRLGRWLKVPGKNGAVLFKVLRKEVEKPKAISSPPVHE</sequence>
<keyword evidence="4" id="KW-0539">Nucleus</keyword>
<dbReference type="Pfam" id="PF00400">
    <property type="entry name" value="WD40"/>
    <property type="match status" value="4"/>
</dbReference>
<dbReference type="InterPro" id="IPR039241">
    <property type="entry name" value="Rrp9-like"/>
</dbReference>
<dbReference type="PROSITE" id="PS50294">
    <property type="entry name" value="WD_REPEATS_REGION"/>
    <property type="match status" value="2"/>
</dbReference>
<evidence type="ECO:0000256" key="2">
    <source>
        <dbReference type="ARBA" id="ARBA00022574"/>
    </source>
</evidence>
<feature type="region of interest" description="Disordered" evidence="6">
    <location>
        <begin position="1"/>
        <end position="68"/>
    </location>
</feature>
<dbReference type="STRING" id="1051890.A0A3N4LWY0"/>
<feature type="compositionally biased region" description="Acidic residues" evidence="6">
    <location>
        <begin position="37"/>
        <end position="46"/>
    </location>
</feature>
<dbReference type="PROSITE" id="PS50082">
    <property type="entry name" value="WD_REPEATS_2"/>
    <property type="match status" value="4"/>
</dbReference>
<proteinExistence type="predicted"/>
<comment type="subcellular location">
    <subcellularLocation>
        <location evidence="1">Nucleus</location>
    </subcellularLocation>
</comment>
<evidence type="ECO:0000256" key="6">
    <source>
        <dbReference type="SAM" id="MobiDB-lite"/>
    </source>
</evidence>
<dbReference type="Proteomes" id="UP000267821">
    <property type="component" value="Unassembled WGS sequence"/>
</dbReference>
<reference evidence="7 8" key="1">
    <citation type="journal article" date="2018" name="Nat. Ecol. Evol.">
        <title>Pezizomycetes genomes reveal the molecular basis of ectomycorrhizal truffle lifestyle.</title>
        <authorList>
            <person name="Murat C."/>
            <person name="Payen T."/>
            <person name="Noel B."/>
            <person name="Kuo A."/>
            <person name="Morin E."/>
            <person name="Chen J."/>
            <person name="Kohler A."/>
            <person name="Krizsan K."/>
            <person name="Balestrini R."/>
            <person name="Da Silva C."/>
            <person name="Montanini B."/>
            <person name="Hainaut M."/>
            <person name="Levati E."/>
            <person name="Barry K.W."/>
            <person name="Belfiori B."/>
            <person name="Cichocki N."/>
            <person name="Clum A."/>
            <person name="Dockter R.B."/>
            <person name="Fauchery L."/>
            <person name="Guy J."/>
            <person name="Iotti M."/>
            <person name="Le Tacon F."/>
            <person name="Lindquist E.A."/>
            <person name="Lipzen A."/>
            <person name="Malagnac F."/>
            <person name="Mello A."/>
            <person name="Molinier V."/>
            <person name="Miyauchi S."/>
            <person name="Poulain J."/>
            <person name="Riccioni C."/>
            <person name="Rubini A."/>
            <person name="Sitrit Y."/>
            <person name="Splivallo R."/>
            <person name="Traeger S."/>
            <person name="Wang M."/>
            <person name="Zifcakova L."/>
            <person name="Wipf D."/>
            <person name="Zambonelli A."/>
            <person name="Paolocci F."/>
            <person name="Nowrousian M."/>
            <person name="Ottonello S."/>
            <person name="Baldrian P."/>
            <person name="Spatafora J.W."/>
            <person name="Henrissat B."/>
            <person name="Nagy L.G."/>
            <person name="Aury J.M."/>
            <person name="Wincker P."/>
            <person name="Grigoriev I.V."/>
            <person name="Bonfante P."/>
            <person name="Martin F.M."/>
        </authorList>
    </citation>
    <scope>NUCLEOTIDE SEQUENCE [LARGE SCALE GENOMIC DNA]</scope>
    <source>
        <strain evidence="7 8">ATCC MYA-4762</strain>
    </source>
</reference>
<evidence type="ECO:0000256" key="4">
    <source>
        <dbReference type="ARBA" id="ARBA00023242"/>
    </source>
</evidence>